<gene>
    <name evidence="2" type="ORF">HWD57_08255</name>
</gene>
<reference evidence="2 3" key="1">
    <citation type="journal article" date="2019" name="Microbiome">
        <title>Annotated bacterial chromosomes from frame-shift-corrected long-read metagenomic data.</title>
        <authorList>
            <person name="Arumugam K."/>
            <person name="Bagci C."/>
            <person name="Bessarab I."/>
            <person name="Beier S."/>
            <person name="Buchfink B."/>
            <person name="Gorska A."/>
            <person name="Qiu G."/>
            <person name="Huson D.H."/>
            <person name="Williams R.B.H."/>
        </authorList>
    </citation>
    <scope>NUCLEOTIDE SEQUENCE [LARGE SCALE GENOMIC DNA]</scope>
    <source>
        <strain evidence="2">SSA1</strain>
    </source>
</reference>
<dbReference type="InterPro" id="IPR009362">
    <property type="entry name" value="YhcG_C"/>
</dbReference>
<dbReference type="Pfam" id="PF06250">
    <property type="entry name" value="YhcG_C"/>
    <property type="match status" value="1"/>
</dbReference>
<evidence type="ECO:0000313" key="2">
    <source>
        <dbReference type="EMBL" id="QLH52491.1"/>
    </source>
</evidence>
<dbReference type="KEGG" id="acog:HWD57_08255"/>
<proteinExistence type="predicted"/>
<sequence>MHVNYYNREIAKPGDQPAIGSILCADKNEALVRYVLDEKAKQIFASRYQFQLPSEDVLRAEIKREMEELDSGSAQS</sequence>
<evidence type="ECO:0000313" key="3">
    <source>
        <dbReference type="Proteomes" id="UP000509684"/>
    </source>
</evidence>
<accession>A0A7D5NGN4</accession>
<dbReference type="PANTHER" id="PTHR30547">
    <property type="entry name" value="UNCHARACTERIZED PROTEIN YHCG-RELATED"/>
    <property type="match status" value="1"/>
</dbReference>
<protein>
    <submittedName>
        <fullName evidence="2">DUF1016 family protein</fullName>
    </submittedName>
</protein>
<dbReference type="AlphaFoldDB" id="A0A7D5NGN4"/>
<dbReference type="Proteomes" id="UP000509684">
    <property type="component" value="Chromosome"/>
</dbReference>
<dbReference type="PANTHER" id="PTHR30547:SF5">
    <property type="entry name" value="NUCLEASE YHCG-RELATED"/>
    <property type="match status" value="1"/>
</dbReference>
<dbReference type="InterPro" id="IPR053148">
    <property type="entry name" value="PD-DEXK-like_domain"/>
</dbReference>
<feature type="domain" description="YhcG PDDEXK nuclease" evidence="1">
    <location>
        <begin position="1"/>
        <end position="57"/>
    </location>
</feature>
<evidence type="ECO:0000259" key="1">
    <source>
        <dbReference type="Pfam" id="PF06250"/>
    </source>
</evidence>
<organism evidence="2 3">
    <name type="scientific">Candidatus Accumulibacter cognatus</name>
    <dbReference type="NCBI Taxonomy" id="2954383"/>
    <lineage>
        <taxon>Bacteria</taxon>
        <taxon>Pseudomonadati</taxon>
        <taxon>Pseudomonadota</taxon>
        <taxon>Betaproteobacteria</taxon>
        <taxon>Candidatus Accumulibacter</taxon>
    </lineage>
</organism>
<name>A0A7D5NGN4_9PROT</name>
<dbReference type="EMBL" id="CP058708">
    <property type="protein sequence ID" value="QLH52491.1"/>
    <property type="molecule type" value="Genomic_DNA"/>
</dbReference>